<gene>
    <name evidence="3" type="ORF">EPJ67_06200</name>
    <name evidence="2" type="ORF">EPJ76_10165</name>
</gene>
<evidence type="ECO:0000313" key="5">
    <source>
        <dbReference type="Proteomes" id="UP000325013"/>
    </source>
</evidence>
<dbReference type="RefSeq" id="WP_147528831.1">
    <property type="nucleotide sequence ID" value="NZ_SAYI01000021.1"/>
</dbReference>
<dbReference type="AlphaFoldDB" id="A0A5C8FW39"/>
<dbReference type="EMBL" id="SAYI01000021">
    <property type="protein sequence ID" value="TXJ53771.1"/>
    <property type="molecule type" value="Genomic_DNA"/>
</dbReference>
<proteinExistence type="predicted"/>
<dbReference type="Proteomes" id="UP000325013">
    <property type="component" value="Unassembled WGS sequence"/>
</dbReference>
<comment type="caution">
    <text evidence="2">The sequence shown here is derived from an EMBL/GenBank/DDBJ whole genome shotgun (WGS) entry which is preliminary data.</text>
</comment>
<dbReference type="Proteomes" id="UP000322327">
    <property type="component" value="Unassembled WGS sequence"/>
</dbReference>
<evidence type="ECO:0000313" key="2">
    <source>
        <dbReference type="EMBL" id="TXJ53771.1"/>
    </source>
</evidence>
<feature type="signal peptide" evidence="1">
    <location>
        <begin position="1"/>
        <end position="23"/>
    </location>
</feature>
<dbReference type="EMBL" id="SAYJ01000015">
    <property type="protein sequence ID" value="TXJ56964.1"/>
    <property type="molecule type" value="Genomic_DNA"/>
</dbReference>
<evidence type="ECO:0000256" key="1">
    <source>
        <dbReference type="SAM" id="SignalP"/>
    </source>
</evidence>
<protein>
    <submittedName>
        <fullName evidence="2">Uncharacterized protein</fullName>
    </submittedName>
</protein>
<feature type="chain" id="PRO_5036139400" evidence="1">
    <location>
        <begin position="24"/>
        <end position="224"/>
    </location>
</feature>
<name>A0A5C8FW39_9SPIR</name>
<keyword evidence="1" id="KW-0732">Signal</keyword>
<reference evidence="4 5" key="1">
    <citation type="journal article" date="1992" name="Lakartidningen">
        <title>[Penicillin V and not amoxicillin is the first choice preparation in acute otitis].</title>
        <authorList>
            <person name="Kamme C."/>
            <person name="Lundgren K."/>
            <person name="Prellner K."/>
        </authorList>
    </citation>
    <scope>NUCLEOTIDE SEQUENCE [LARGE SCALE GENOMIC DNA]</scope>
    <source>
        <strain evidence="3 5">PC2777IV</strain>
        <strain evidence="2 4">PC3053II</strain>
    </source>
</reference>
<sequence>MRKILIANLILVFCLITCNETKAESIDNYVGKLFYYYDETWNASSLYSTNYYYITTYIDTETKERMILNYGKVGIYSGHFDTLVTNINNVYYYKSSIPGGSSCYNAIIFNNNEMKVISIPQIYSMDSDEEFMEYIIKEAYTNIYKIDNSDMNSYFSEKVDKFVINLKNPKSRYTDEETSISFGFPKYRGEEIDMRYSLYSDASYIEALKRITGNDKKVNKNKVD</sequence>
<reference evidence="2" key="2">
    <citation type="submission" date="2019-01" db="EMBL/GenBank/DDBJ databases">
        <authorList>
            <person name="Thorell K."/>
        </authorList>
    </citation>
    <scope>NUCLEOTIDE SEQUENCE</scope>
    <source>
        <strain evidence="3">PC2777IV</strain>
        <strain evidence="2">PC3053II</strain>
    </source>
</reference>
<evidence type="ECO:0000313" key="3">
    <source>
        <dbReference type="EMBL" id="TXJ56964.1"/>
    </source>
</evidence>
<accession>A0A5C8FW39</accession>
<organism evidence="2 4">
    <name type="scientific">Brachyspira aalborgi</name>
    <dbReference type="NCBI Taxonomy" id="29522"/>
    <lineage>
        <taxon>Bacteria</taxon>
        <taxon>Pseudomonadati</taxon>
        <taxon>Spirochaetota</taxon>
        <taxon>Spirochaetia</taxon>
        <taxon>Brachyspirales</taxon>
        <taxon>Brachyspiraceae</taxon>
        <taxon>Brachyspira</taxon>
    </lineage>
</organism>
<evidence type="ECO:0000313" key="4">
    <source>
        <dbReference type="Proteomes" id="UP000322327"/>
    </source>
</evidence>